<dbReference type="RefSeq" id="WP_156089566.1">
    <property type="nucleotide sequence ID" value="NZ_CP073767.1"/>
</dbReference>
<evidence type="ECO:0000313" key="3">
    <source>
        <dbReference type="EMBL" id="UWZ54801.1"/>
    </source>
</evidence>
<keyword evidence="2" id="KW-1133">Transmembrane helix</keyword>
<dbReference type="AlphaFoldDB" id="A0A9Q9IFZ8"/>
<evidence type="ECO:0000256" key="2">
    <source>
        <dbReference type="SAM" id="Phobius"/>
    </source>
</evidence>
<evidence type="ECO:0000256" key="1">
    <source>
        <dbReference type="SAM" id="MobiDB-lite"/>
    </source>
</evidence>
<feature type="transmembrane region" description="Helical" evidence="2">
    <location>
        <begin position="43"/>
        <end position="63"/>
    </location>
</feature>
<sequence>MTTKRDRLMPLGTTLASLGGSLAVGFLIYTLQDSSRTFWRWPGFLGIAILIIAIIVLIAGFLAPADKSGPAETAPQTNQKQVGGDRSTNYQAGRDIKITGSDGKNR</sequence>
<protein>
    <submittedName>
        <fullName evidence="3">Uncharacterized protein</fullName>
    </submittedName>
</protein>
<name>A0A9Q9IFZ8_9ACTN</name>
<dbReference type="EMBL" id="CP073767">
    <property type="protein sequence ID" value="UWZ54801.1"/>
    <property type="molecule type" value="Genomic_DNA"/>
</dbReference>
<dbReference type="Proteomes" id="UP001058003">
    <property type="component" value="Chromosome"/>
</dbReference>
<keyword evidence="2" id="KW-0812">Transmembrane</keyword>
<gene>
    <name evidence="3" type="ORF">Daura_00425</name>
</gene>
<evidence type="ECO:0000313" key="4">
    <source>
        <dbReference type="Proteomes" id="UP001058003"/>
    </source>
</evidence>
<reference evidence="3" key="1">
    <citation type="submission" date="2021-04" db="EMBL/GenBank/DDBJ databases">
        <title>Dactylosporangium aurantiacum NRRL B-8018 full assembly.</title>
        <authorList>
            <person name="Hartkoorn R.C."/>
            <person name="Beaudoing E."/>
            <person name="Hot D."/>
        </authorList>
    </citation>
    <scope>NUCLEOTIDE SEQUENCE</scope>
    <source>
        <strain evidence="3">NRRL B-8018</strain>
    </source>
</reference>
<feature type="compositionally biased region" description="Polar residues" evidence="1">
    <location>
        <begin position="74"/>
        <end position="91"/>
    </location>
</feature>
<feature type="transmembrane region" description="Helical" evidence="2">
    <location>
        <begin position="12"/>
        <end position="31"/>
    </location>
</feature>
<keyword evidence="4" id="KW-1185">Reference proteome</keyword>
<dbReference type="KEGG" id="daur:Daura_00425"/>
<keyword evidence="2" id="KW-0472">Membrane</keyword>
<organism evidence="3 4">
    <name type="scientific">Dactylosporangium aurantiacum</name>
    <dbReference type="NCBI Taxonomy" id="35754"/>
    <lineage>
        <taxon>Bacteria</taxon>
        <taxon>Bacillati</taxon>
        <taxon>Actinomycetota</taxon>
        <taxon>Actinomycetes</taxon>
        <taxon>Micromonosporales</taxon>
        <taxon>Micromonosporaceae</taxon>
        <taxon>Dactylosporangium</taxon>
    </lineage>
</organism>
<accession>A0A9Q9IFZ8</accession>
<feature type="region of interest" description="Disordered" evidence="1">
    <location>
        <begin position="67"/>
        <end position="106"/>
    </location>
</feature>
<proteinExistence type="predicted"/>